<accession>A0ABN2S1I7</accession>
<feature type="compositionally biased region" description="Polar residues" evidence="1">
    <location>
        <begin position="344"/>
        <end position="353"/>
    </location>
</feature>
<feature type="transmembrane region" description="Helical" evidence="2">
    <location>
        <begin position="42"/>
        <end position="61"/>
    </location>
</feature>
<protein>
    <recommendedName>
        <fullName evidence="5">Sugar transferase</fullName>
    </recommendedName>
</protein>
<sequence>MSAAKAAVLPAGATVAPRIEPALERRRAWERRYARQLRISDVLAVLLVTVGVALVDSLVTYGGLAAMWTHGALPILSGALWITMLALFRTRSSTIVGSGSTEYVRLAHSTGFAFGIVAMIFVIFQLPGARTQLIFALPIGLLVLLVNRWAWRRWLNAKRKVGLFTSRAIVTGSRDDIEYVIRRLERDGKLGYSVVGIATTDTVEADMDVDGKNYPRVGSTHSVAANARQLSADTIIVASRPDDDPDFIKRLSWQLEGTAAELILSSRLADVAGPRISLDSSPASSVLSRWRASLWPQLSLPCPRRRPAYSPTTWNPPSMWTPTAGRSNSACASARRSRATWWPCSTTRASGHSASRRRPSGPETAM</sequence>
<reference evidence="3 4" key="1">
    <citation type="journal article" date="2019" name="Int. J. Syst. Evol. Microbiol.">
        <title>The Global Catalogue of Microorganisms (GCM) 10K type strain sequencing project: providing services to taxonomists for standard genome sequencing and annotation.</title>
        <authorList>
            <consortium name="The Broad Institute Genomics Platform"/>
            <consortium name="The Broad Institute Genome Sequencing Center for Infectious Disease"/>
            <person name="Wu L."/>
            <person name="Ma J."/>
        </authorList>
    </citation>
    <scope>NUCLEOTIDE SEQUENCE [LARGE SCALE GENOMIC DNA]</scope>
    <source>
        <strain evidence="3 4">JCM 14902</strain>
    </source>
</reference>
<evidence type="ECO:0008006" key="5">
    <source>
        <dbReference type="Google" id="ProtNLM"/>
    </source>
</evidence>
<evidence type="ECO:0000313" key="3">
    <source>
        <dbReference type="EMBL" id="GAA1978816.1"/>
    </source>
</evidence>
<keyword evidence="2" id="KW-0812">Transmembrane</keyword>
<evidence type="ECO:0000256" key="2">
    <source>
        <dbReference type="SAM" id="Phobius"/>
    </source>
</evidence>
<dbReference type="Pfam" id="PF13727">
    <property type="entry name" value="CoA_binding_3"/>
    <property type="match status" value="1"/>
</dbReference>
<dbReference type="RefSeq" id="WP_344059123.1">
    <property type="nucleotide sequence ID" value="NZ_BAAAOH010000001.1"/>
</dbReference>
<comment type="caution">
    <text evidence="3">The sequence shown here is derived from an EMBL/GenBank/DDBJ whole genome shotgun (WGS) entry which is preliminary data.</text>
</comment>
<name>A0ABN2S1I7_9MICO</name>
<gene>
    <name evidence="3" type="ORF">GCM10009777_10000</name>
</gene>
<dbReference type="Proteomes" id="UP001500326">
    <property type="component" value="Unassembled WGS sequence"/>
</dbReference>
<feature type="region of interest" description="Disordered" evidence="1">
    <location>
        <begin position="344"/>
        <end position="366"/>
    </location>
</feature>
<proteinExistence type="predicted"/>
<feature type="transmembrane region" description="Helical" evidence="2">
    <location>
        <begin position="67"/>
        <end position="88"/>
    </location>
</feature>
<keyword evidence="2" id="KW-0472">Membrane</keyword>
<keyword evidence="4" id="KW-1185">Reference proteome</keyword>
<organism evidence="3 4">
    <name type="scientific">Microbacterium pumilum</name>
    <dbReference type="NCBI Taxonomy" id="344165"/>
    <lineage>
        <taxon>Bacteria</taxon>
        <taxon>Bacillati</taxon>
        <taxon>Actinomycetota</taxon>
        <taxon>Actinomycetes</taxon>
        <taxon>Micrococcales</taxon>
        <taxon>Microbacteriaceae</taxon>
        <taxon>Microbacterium</taxon>
    </lineage>
</organism>
<feature type="transmembrane region" description="Helical" evidence="2">
    <location>
        <begin position="133"/>
        <end position="151"/>
    </location>
</feature>
<keyword evidence="2" id="KW-1133">Transmembrane helix</keyword>
<evidence type="ECO:0000256" key="1">
    <source>
        <dbReference type="SAM" id="MobiDB-lite"/>
    </source>
</evidence>
<feature type="transmembrane region" description="Helical" evidence="2">
    <location>
        <begin position="109"/>
        <end position="127"/>
    </location>
</feature>
<evidence type="ECO:0000313" key="4">
    <source>
        <dbReference type="Proteomes" id="UP001500326"/>
    </source>
</evidence>
<dbReference type="EMBL" id="BAAAOH010000001">
    <property type="protein sequence ID" value="GAA1978816.1"/>
    <property type="molecule type" value="Genomic_DNA"/>
</dbReference>